<dbReference type="PROSITE" id="PS00086">
    <property type="entry name" value="CYTOCHROME_P450"/>
    <property type="match status" value="1"/>
</dbReference>
<dbReference type="EMBL" id="AZHW01000127">
    <property type="protein sequence ID" value="ETX02578.1"/>
    <property type="molecule type" value="Genomic_DNA"/>
</dbReference>
<dbReference type="GO" id="GO:0020037">
    <property type="term" value="F:heme binding"/>
    <property type="evidence" value="ECO:0007669"/>
    <property type="project" value="InterPro"/>
</dbReference>
<dbReference type="SUPFAM" id="SSF48264">
    <property type="entry name" value="Cytochrome P450"/>
    <property type="match status" value="1"/>
</dbReference>
<dbReference type="PANTHER" id="PTHR46696:SF1">
    <property type="entry name" value="CYTOCHROME P450 YJIB-RELATED"/>
    <property type="match status" value="1"/>
</dbReference>
<dbReference type="PATRIC" id="fig|1429438.4.peg.772"/>
<evidence type="ECO:0000256" key="6">
    <source>
        <dbReference type="ARBA" id="ARBA00023033"/>
    </source>
</evidence>
<keyword evidence="5 7" id="KW-0408">Iron</keyword>
<keyword evidence="9" id="KW-1185">Reference proteome</keyword>
<dbReference type="InterPro" id="IPR017972">
    <property type="entry name" value="Cyt_P450_CS"/>
</dbReference>
<comment type="similarity">
    <text evidence="1 7">Belongs to the cytochrome P450 family.</text>
</comment>
<dbReference type="AlphaFoldDB" id="W4LXE8"/>
<keyword evidence="3 7" id="KW-0479">Metal-binding</keyword>
<evidence type="ECO:0000256" key="3">
    <source>
        <dbReference type="ARBA" id="ARBA00022723"/>
    </source>
</evidence>
<dbReference type="InterPro" id="IPR002397">
    <property type="entry name" value="Cyt_P450_B"/>
</dbReference>
<comment type="caution">
    <text evidence="8">The sequence shown here is derived from an EMBL/GenBank/DDBJ whole genome shotgun (WGS) entry which is preliminary data.</text>
</comment>
<evidence type="ECO:0000313" key="8">
    <source>
        <dbReference type="EMBL" id="ETX02578.1"/>
    </source>
</evidence>
<organism evidence="8 9">
    <name type="scientific">Entotheonella factor</name>
    <dbReference type="NCBI Taxonomy" id="1429438"/>
    <lineage>
        <taxon>Bacteria</taxon>
        <taxon>Pseudomonadati</taxon>
        <taxon>Nitrospinota/Tectimicrobiota group</taxon>
        <taxon>Candidatus Tectimicrobiota</taxon>
        <taxon>Candidatus Entotheonellia</taxon>
        <taxon>Candidatus Entotheonellales</taxon>
        <taxon>Candidatus Entotheonellaceae</taxon>
        <taxon>Candidatus Entotheonella</taxon>
    </lineage>
</organism>
<dbReference type="Proteomes" id="UP000019141">
    <property type="component" value="Unassembled WGS sequence"/>
</dbReference>
<proteinExistence type="inferred from homology"/>
<dbReference type="CDD" id="cd20625">
    <property type="entry name" value="CYP164-like"/>
    <property type="match status" value="1"/>
</dbReference>
<reference evidence="8 9" key="1">
    <citation type="journal article" date="2014" name="Nature">
        <title>An environmental bacterial taxon with a large and distinct metabolic repertoire.</title>
        <authorList>
            <person name="Wilson M.C."/>
            <person name="Mori T."/>
            <person name="Ruckert C."/>
            <person name="Uria A.R."/>
            <person name="Helf M.J."/>
            <person name="Takada K."/>
            <person name="Gernert C."/>
            <person name="Steffens U.A."/>
            <person name="Heycke N."/>
            <person name="Schmitt S."/>
            <person name="Rinke C."/>
            <person name="Helfrich E.J."/>
            <person name="Brachmann A.O."/>
            <person name="Gurgui C."/>
            <person name="Wakimoto T."/>
            <person name="Kracht M."/>
            <person name="Crusemann M."/>
            <person name="Hentschel U."/>
            <person name="Abe I."/>
            <person name="Matsunaga S."/>
            <person name="Kalinowski J."/>
            <person name="Takeyama H."/>
            <person name="Piel J."/>
        </authorList>
    </citation>
    <scope>NUCLEOTIDE SEQUENCE [LARGE SCALE GENOMIC DNA]</scope>
    <source>
        <strain evidence="9">TSY1</strain>
    </source>
</reference>
<dbReference type="GO" id="GO:0016705">
    <property type="term" value="F:oxidoreductase activity, acting on paired donors, with incorporation or reduction of molecular oxygen"/>
    <property type="evidence" value="ECO:0007669"/>
    <property type="project" value="InterPro"/>
</dbReference>
<dbReference type="InterPro" id="IPR001128">
    <property type="entry name" value="Cyt_P450"/>
</dbReference>
<evidence type="ECO:0000256" key="4">
    <source>
        <dbReference type="ARBA" id="ARBA00023002"/>
    </source>
</evidence>
<dbReference type="HOGENOM" id="CLU_033716_0_2_7"/>
<dbReference type="PRINTS" id="PR00359">
    <property type="entry name" value="BP450"/>
</dbReference>
<dbReference type="InterPro" id="IPR036396">
    <property type="entry name" value="Cyt_P450_sf"/>
</dbReference>
<keyword evidence="4 7" id="KW-0560">Oxidoreductase</keyword>
<evidence type="ECO:0000256" key="7">
    <source>
        <dbReference type="RuleBase" id="RU000461"/>
    </source>
</evidence>
<dbReference type="FunFam" id="1.10.630.10:FF:000018">
    <property type="entry name" value="Cytochrome P450 monooxygenase"/>
    <property type="match status" value="1"/>
</dbReference>
<evidence type="ECO:0000256" key="2">
    <source>
        <dbReference type="ARBA" id="ARBA00022617"/>
    </source>
</evidence>
<evidence type="ECO:0000256" key="1">
    <source>
        <dbReference type="ARBA" id="ARBA00010617"/>
    </source>
</evidence>
<dbReference type="Pfam" id="PF00067">
    <property type="entry name" value="p450"/>
    <property type="match status" value="2"/>
</dbReference>
<dbReference type="Gene3D" id="1.10.630.10">
    <property type="entry name" value="Cytochrome P450"/>
    <property type="match status" value="1"/>
</dbReference>
<dbReference type="GO" id="GO:0005506">
    <property type="term" value="F:iron ion binding"/>
    <property type="evidence" value="ECO:0007669"/>
    <property type="project" value="InterPro"/>
</dbReference>
<dbReference type="GO" id="GO:0004497">
    <property type="term" value="F:monooxygenase activity"/>
    <property type="evidence" value="ECO:0007669"/>
    <property type="project" value="UniProtKB-KW"/>
</dbReference>
<evidence type="ECO:0008006" key="10">
    <source>
        <dbReference type="Google" id="ProtNLM"/>
    </source>
</evidence>
<evidence type="ECO:0000313" key="9">
    <source>
        <dbReference type="Proteomes" id="UP000019141"/>
    </source>
</evidence>
<keyword evidence="2 7" id="KW-0349">Heme</keyword>
<accession>W4LXE8</accession>
<name>W4LXE8_ENTF1</name>
<dbReference type="PANTHER" id="PTHR46696">
    <property type="entry name" value="P450, PUTATIVE (EUROFUNG)-RELATED"/>
    <property type="match status" value="1"/>
</dbReference>
<sequence length="404" mass="45390">MAVAYDPKSPAVLANPYPVFRQLQIDDPVHWSELLGGWVLTRYADVQSFLRDLRFSSSRIAPRMETLSDAERGRIDSLGRALSLWMVFTDPPDHTRLRMLVHKAFTPQVIARMRGRVEAIVEELLSQVEHRGEMDLIGDFSYPLPATVIADMIGVPSENLEQLKQWSDDIAGFAANALSTAAVRQRAQQSMAAMAAYFWELMEVHRRAPSDNIMSRLIAVEEAGETLSEDEIVGTCIFLLFAGHETTTNLIGNGVLAFLEHPEQWQVLRDNPSCVASAVEECLRYDGPVMSMARVASEEIELGGKRIRQGDRVFGMLNAANRDPRQFPEPDRFDIRRQDNRHVAFGFGIHFCLGAPLARVEGQVALSALARRFKRFELQTSELQWNESIILRGVKALPLSWVGS</sequence>
<gene>
    <name evidence="8" type="ORF">ETSY1_03055</name>
</gene>
<evidence type="ECO:0000256" key="5">
    <source>
        <dbReference type="ARBA" id="ARBA00023004"/>
    </source>
</evidence>
<keyword evidence="6 7" id="KW-0503">Monooxygenase</keyword>
<protein>
    <recommendedName>
        <fullName evidence="10">Cytochrome P450</fullName>
    </recommendedName>
</protein>